<keyword evidence="4" id="KW-0472">Membrane</keyword>
<dbReference type="EMBL" id="CP009245">
    <property type="protein sequence ID" value="APT83801.1"/>
    <property type="molecule type" value="Genomic_DNA"/>
</dbReference>
<evidence type="ECO:0000313" key="6">
    <source>
        <dbReference type="EMBL" id="APT83801.1"/>
    </source>
</evidence>
<comment type="similarity">
    <text evidence="1">Belongs to the glycosyl hydrolase 25 family.</text>
</comment>
<dbReference type="RefSeq" id="WP_075724261.1">
    <property type="nucleotide sequence ID" value="NZ_CP009245.1"/>
</dbReference>
<dbReference type="GO" id="GO:0016998">
    <property type="term" value="P:cell wall macromolecule catabolic process"/>
    <property type="evidence" value="ECO:0007669"/>
    <property type="project" value="InterPro"/>
</dbReference>
<feature type="transmembrane region" description="Helical" evidence="4">
    <location>
        <begin position="263"/>
        <end position="284"/>
    </location>
</feature>
<dbReference type="InterPro" id="IPR017853">
    <property type="entry name" value="GH"/>
</dbReference>
<keyword evidence="5" id="KW-0732">Signal</keyword>
<evidence type="ECO:0000256" key="1">
    <source>
        <dbReference type="ARBA" id="ARBA00010646"/>
    </source>
</evidence>
<keyword evidence="4" id="KW-1133">Transmembrane helix</keyword>
<sequence>MKFRRIAAIVLTTALVVPGYTYVADAFGVNAPSGVDVSTWQHPGDQPINWHAVKADGQSFAIIKATEGLGYVNKHFAEDSRAAAEAGLLVGSYHMGRATSDPRLQAAEYAAVLRTQPQPSLPPVLDIEYNDGVSPAGMQAWIRAFVDELRSLTGRTPVIYTYRYFWENEVGNTTEFNDLPLWLAAYQSAPPTVLPGGWDYMTMWQRTGSGRVSGIPVDTDMNLFNGTDSQLQDFVAGTQLNLTPVDVPGIDELAAFGQANPKLVGAILAAAAGVVAVGTILTVARDMGIDIGPAQALVETVQQLIAEGKLPVGDLQNMLANGTYSVGDLIILLENVAKFAG</sequence>
<dbReference type="Proteomes" id="UP000185478">
    <property type="component" value="Chromosome"/>
</dbReference>
<dbReference type="GO" id="GO:0016052">
    <property type="term" value="P:carbohydrate catabolic process"/>
    <property type="evidence" value="ECO:0007669"/>
    <property type="project" value="TreeGrafter"/>
</dbReference>
<reference evidence="6 7" key="1">
    <citation type="submission" date="2014-08" db="EMBL/GenBank/DDBJ databases">
        <title>Complete genome sequence of Corynebacterium aquilae S-613T(T) (=DSM 44791(T)), isolated from the choana of a healthy golden eagle.</title>
        <authorList>
            <person name="Ruckert C."/>
            <person name="Albersmeier A."/>
            <person name="Winkler A."/>
            <person name="Kalinowski J."/>
        </authorList>
    </citation>
    <scope>NUCLEOTIDE SEQUENCE [LARGE SCALE GENOMIC DNA]</scope>
    <source>
        <strain evidence="6 7">S-613</strain>
    </source>
</reference>
<evidence type="ECO:0000256" key="3">
    <source>
        <dbReference type="ARBA" id="ARBA00023295"/>
    </source>
</evidence>
<dbReference type="InterPro" id="IPR018077">
    <property type="entry name" value="Glyco_hydro_fam25_subgr"/>
</dbReference>
<dbReference type="KEGG" id="caqu:CAQU_00400"/>
<dbReference type="AlphaFoldDB" id="A0A1L7CD83"/>
<evidence type="ECO:0008006" key="8">
    <source>
        <dbReference type="Google" id="ProtNLM"/>
    </source>
</evidence>
<dbReference type="PANTHER" id="PTHR34135">
    <property type="entry name" value="LYSOZYME"/>
    <property type="match status" value="1"/>
</dbReference>
<dbReference type="InterPro" id="IPR002053">
    <property type="entry name" value="Glyco_hydro_25"/>
</dbReference>
<dbReference type="Pfam" id="PF01183">
    <property type="entry name" value="Glyco_hydro_25"/>
    <property type="match status" value="1"/>
</dbReference>
<dbReference type="CDD" id="cd00599">
    <property type="entry name" value="GH25_muramidase"/>
    <property type="match status" value="1"/>
</dbReference>
<proteinExistence type="inferred from homology"/>
<protein>
    <recommendedName>
        <fullName evidence="8">Hydrolase</fullName>
    </recommendedName>
</protein>
<evidence type="ECO:0000256" key="2">
    <source>
        <dbReference type="ARBA" id="ARBA00022801"/>
    </source>
</evidence>
<keyword evidence="7" id="KW-1185">Reference proteome</keyword>
<keyword evidence="4" id="KW-0812">Transmembrane</keyword>
<dbReference type="PANTHER" id="PTHR34135:SF2">
    <property type="entry name" value="LYSOZYME"/>
    <property type="match status" value="1"/>
</dbReference>
<evidence type="ECO:0000256" key="5">
    <source>
        <dbReference type="SAM" id="SignalP"/>
    </source>
</evidence>
<dbReference type="GO" id="GO:0009253">
    <property type="term" value="P:peptidoglycan catabolic process"/>
    <property type="evidence" value="ECO:0007669"/>
    <property type="project" value="InterPro"/>
</dbReference>
<keyword evidence="3" id="KW-0326">Glycosidase</keyword>
<gene>
    <name evidence="6" type="ORF">CAQU_00400</name>
</gene>
<dbReference type="GO" id="GO:0003796">
    <property type="term" value="F:lysozyme activity"/>
    <property type="evidence" value="ECO:0007669"/>
    <property type="project" value="InterPro"/>
</dbReference>
<dbReference type="SMART" id="SM00641">
    <property type="entry name" value="Glyco_25"/>
    <property type="match status" value="1"/>
</dbReference>
<feature type="chain" id="PRO_5039067644" description="Hydrolase" evidence="5">
    <location>
        <begin position="24"/>
        <end position="341"/>
    </location>
</feature>
<accession>A0A1L7CD83</accession>
<feature type="signal peptide" evidence="5">
    <location>
        <begin position="1"/>
        <end position="23"/>
    </location>
</feature>
<dbReference type="PROSITE" id="PS51904">
    <property type="entry name" value="GLYCOSYL_HYDROL_F25_2"/>
    <property type="match status" value="1"/>
</dbReference>
<dbReference type="SUPFAM" id="SSF51445">
    <property type="entry name" value="(Trans)glycosidases"/>
    <property type="match status" value="1"/>
</dbReference>
<evidence type="ECO:0000313" key="7">
    <source>
        <dbReference type="Proteomes" id="UP000185478"/>
    </source>
</evidence>
<name>A0A1L7CD83_9CORY</name>
<keyword evidence="2" id="KW-0378">Hydrolase</keyword>
<organism evidence="6 7">
    <name type="scientific">Corynebacterium aquilae DSM 44791</name>
    <dbReference type="NCBI Taxonomy" id="1431546"/>
    <lineage>
        <taxon>Bacteria</taxon>
        <taxon>Bacillati</taxon>
        <taxon>Actinomycetota</taxon>
        <taxon>Actinomycetes</taxon>
        <taxon>Mycobacteriales</taxon>
        <taxon>Corynebacteriaceae</taxon>
        <taxon>Corynebacterium</taxon>
    </lineage>
</organism>
<evidence type="ECO:0000256" key="4">
    <source>
        <dbReference type="SAM" id="Phobius"/>
    </source>
</evidence>
<dbReference type="Gene3D" id="3.20.20.80">
    <property type="entry name" value="Glycosidases"/>
    <property type="match status" value="1"/>
</dbReference>